<dbReference type="AlphaFoldDB" id="A0A1I6BZ38"/>
<feature type="compositionally biased region" description="Basic and acidic residues" evidence="1">
    <location>
        <begin position="82"/>
        <end position="105"/>
    </location>
</feature>
<feature type="compositionally biased region" description="Low complexity" evidence="1">
    <location>
        <begin position="59"/>
        <end position="69"/>
    </location>
</feature>
<feature type="signal peptide" evidence="2">
    <location>
        <begin position="1"/>
        <end position="20"/>
    </location>
</feature>
<sequence length="117" mass="12934">MKLAIAAAMTVTMTMTGALATAQAMENAGFLEAQWHSSQIQLLAELQKERRRVIRESSRSVTTARSARAPDNTPTADPAHPNLHEIEAQPRQLEPEHSPGFEYHRAPNPNLNPRVSL</sequence>
<reference evidence="3 4" key="1">
    <citation type="submission" date="2016-10" db="EMBL/GenBank/DDBJ databases">
        <authorList>
            <person name="de Groot N.N."/>
        </authorList>
    </citation>
    <scope>NUCLEOTIDE SEQUENCE [LARGE SCALE GENOMIC DNA]</scope>
    <source>
        <strain evidence="3 4">JCM 18415</strain>
    </source>
</reference>
<evidence type="ECO:0000256" key="2">
    <source>
        <dbReference type="SAM" id="SignalP"/>
    </source>
</evidence>
<evidence type="ECO:0000313" key="3">
    <source>
        <dbReference type="EMBL" id="SFQ86199.1"/>
    </source>
</evidence>
<protein>
    <submittedName>
        <fullName evidence="3">Uncharacterized protein</fullName>
    </submittedName>
</protein>
<feature type="region of interest" description="Disordered" evidence="1">
    <location>
        <begin position="54"/>
        <end position="117"/>
    </location>
</feature>
<name>A0A1I6BZ38_9GAMM</name>
<evidence type="ECO:0000313" key="4">
    <source>
        <dbReference type="Proteomes" id="UP000242815"/>
    </source>
</evidence>
<accession>A0A1I6BZ38</accession>
<proteinExistence type="predicted"/>
<evidence type="ECO:0000256" key="1">
    <source>
        <dbReference type="SAM" id="MobiDB-lite"/>
    </source>
</evidence>
<keyword evidence="2" id="KW-0732">Signal</keyword>
<dbReference type="EMBL" id="FOYD01000009">
    <property type="protein sequence ID" value="SFQ86199.1"/>
    <property type="molecule type" value="Genomic_DNA"/>
</dbReference>
<feature type="chain" id="PRO_5017225076" evidence="2">
    <location>
        <begin position="21"/>
        <end position="117"/>
    </location>
</feature>
<dbReference type="STRING" id="1002526.SAMN05216578_10937"/>
<dbReference type="Proteomes" id="UP000242815">
    <property type="component" value="Unassembled WGS sequence"/>
</dbReference>
<gene>
    <name evidence="3" type="ORF">SAMN05216578_10937</name>
</gene>
<organism evidence="3 4">
    <name type="scientific">Halopseudomonas formosensis</name>
    <dbReference type="NCBI Taxonomy" id="1002526"/>
    <lineage>
        <taxon>Bacteria</taxon>
        <taxon>Pseudomonadati</taxon>
        <taxon>Pseudomonadota</taxon>
        <taxon>Gammaproteobacteria</taxon>
        <taxon>Pseudomonadales</taxon>
        <taxon>Pseudomonadaceae</taxon>
        <taxon>Halopseudomonas</taxon>
    </lineage>
</organism>